<dbReference type="InterPro" id="IPR055348">
    <property type="entry name" value="DctQ"/>
</dbReference>
<reference evidence="11 12" key="1">
    <citation type="submission" date="2016-11" db="EMBL/GenBank/DDBJ databases">
        <authorList>
            <person name="Jaros S."/>
            <person name="Januszkiewicz K."/>
            <person name="Wedrychowicz H."/>
        </authorList>
    </citation>
    <scope>NUCLEOTIDE SEQUENCE [LARGE SCALE GENOMIC DNA]</scope>
    <source>
        <strain evidence="11 12">DSM 22153</strain>
    </source>
</reference>
<evidence type="ECO:0000256" key="9">
    <source>
        <dbReference type="RuleBase" id="RU369079"/>
    </source>
</evidence>
<dbReference type="InterPro" id="IPR007387">
    <property type="entry name" value="TRAP_DctQ"/>
</dbReference>
<keyword evidence="4 9" id="KW-0997">Cell inner membrane</keyword>
<feature type="transmembrane region" description="Helical" evidence="9">
    <location>
        <begin position="43"/>
        <end position="61"/>
    </location>
</feature>
<dbReference type="Pfam" id="PF04290">
    <property type="entry name" value="DctQ"/>
    <property type="match status" value="1"/>
</dbReference>
<evidence type="ECO:0000256" key="1">
    <source>
        <dbReference type="ARBA" id="ARBA00004429"/>
    </source>
</evidence>
<sequence length="184" mass="20532">MHRFTIAVSWIFGILLLGLSLFVSLETVSRKLFNHSFQGADELGGYVLAICGSLAFTVALIERGHVRIDFLHDRLGPRLQAVMNLISLLFLTGVGLFFIRYCYTVIKDTLDYGSTAATPWATPLIYPQSLWYGALVVFFLACVLLLGCGLRDLLRGDIAAINRNFGPKGAMEELRDELDDLEQR</sequence>
<comment type="function">
    <text evidence="9">Part of the tripartite ATP-independent periplasmic (TRAP) transport system.</text>
</comment>
<name>A0A1M7PAN6_9HYPH</name>
<dbReference type="OrthoDB" id="6160477at2"/>
<feature type="transmembrane region" description="Helical" evidence="9">
    <location>
        <begin position="130"/>
        <end position="150"/>
    </location>
</feature>
<keyword evidence="7 9" id="KW-0472">Membrane</keyword>
<feature type="transmembrane region" description="Helical" evidence="9">
    <location>
        <begin position="82"/>
        <end position="106"/>
    </location>
</feature>
<keyword evidence="6 9" id="KW-1133">Transmembrane helix</keyword>
<feature type="domain" description="Tripartite ATP-independent periplasmic transporters DctQ component" evidence="10">
    <location>
        <begin position="20"/>
        <end position="146"/>
    </location>
</feature>
<dbReference type="GO" id="GO:0022857">
    <property type="term" value="F:transmembrane transporter activity"/>
    <property type="evidence" value="ECO:0007669"/>
    <property type="project" value="UniProtKB-UniRule"/>
</dbReference>
<dbReference type="STRING" id="735517.SAMN05444272_4251"/>
<evidence type="ECO:0000313" key="11">
    <source>
        <dbReference type="EMBL" id="SHN13554.1"/>
    </source>
</evidence>
<keyword evidence="12" id="KW-1185">Reference proteome</keyword>
<dbReference type="GO" id="GO:0005886">
    <property type="term" value="C:plasma membrane"/>
    <property type="evidence" value="ECO:0007669"/>
    <property type="project" value="UniProtKB-SubCell"/>
</dbReference>
<dbReference type="EMBL" id="FRBW01000006">
    <property type="protein sequence ID" value="SHN13554.1"/>
    <property type="molecule type" value="Genomic_DNA"/>
</dbReference>
<evidence type="ECO:0000259" key="10">
    <source>
        <dbReference type="Pfam" id="PF04290"/>
    </source>
</evidence>
<protein>
    <recommendedName>
        <fullName evidence="9">TRAP transporter small permease protein</fullName>
    </recommendedName>
</protein>
<comment type="subcellular location">
    <subcellularLocation>
        <location evidence="1 9">Cell inner membrane</location>
        <topology evidence="1 9">Multi-pass membrane protein</topology>
    </subcellularLocation>
</comment>
<evidence type="ECO:0000256" key="7">
    <source>
        <dbReference type="ARBA" id="ARBA00023136"/>
    </source>
</evidence>
<keyword evidence="5 9" id="KW-0812">Transmembrane</keyword>
<accession>A0A1M7PAN6</accession>
<evidence type="ECO:0000256" key="8">
    <source>
        <dbReference type="ARBA" id="ARBA00038436"/>
    </source>
</evidence>
<keyword evidence="2 9" id="KW-0813">Transport</keyword>
<comment type="similarity">
    <text evidence="8 9">Belongs to the TRAP transporter small permease family.</text>
</comment>
<evidence type="ECO:0000313" key="12">
    <source>
        <dbReference type="Proteomes" id="UP000186002"/>
    </source>
</evidence>
<evidence type="ECO:0000256" key="4">
    <source>
        <dbReference type="ARBA" id="ARBA00022519"/>
    </source>
</evidence>
<gene>
    <name evidence="11" type="ORF">SAMN05444272_4251</name>
</gene>
<comment type="subunit">
    <text evidence="9">The complex comprises the extracytoplasmic solute receptor protein and the two transmembrane proteins.</text>
</comment>
<dbReference type="Proteomes" id="UP000186002">
    <property type="component" value="Unassembled WGS sequence"/>
</dbReference>
<organism evidence="11 12">
    <name type="scientific">Roseibium suaedae</name>
    <dbReference type="NCBI Taxonomy" id="735517"/>
    <lineage>
        <taxon>Bacteria</taxon>
        <taxon>Pseudomonadati</taxon>
        <taxon>Pseudomonadota</taxon>
        <taxon>Alphaproteobacteria</taxon>
        <taxon>Hyphomicrobiales</taxon>
        <taxon>Stappiaceae</taxon>
        <taxon>Roseibium</taxon>
    </lineage>
</organism>
<dbReference type="RefSeq" id="WP_073015374.1">
    <property type="nucleotide sequence ID" value="NZ_FRBW01000006.1"/>
</dbReference>
<evidence type="ECO:0000256" key="5">
    <source>
        <dbReference type="ARBA" id="ARBA00022692"/>
    </source>
</evidence>
<keyword evidence="3" id="KW-1003">Cell membrane</keyword>
<dbReference type="AlphaFoldDB" id="A0A1M7PAN6"/>
<evidence type="ECO:0000256" key="3">
    <source>
        <dbReference type="ARBA" id="ARBA00022475"/>
    </source>
</evidence>
<evidence type="ECO:0000256" key="6">
    <source>
        <dbReference type="ARBA" id="ARBA00022989"/>
    </source>
</evidence>
<dbReference type="PANTHER" id="PTHR35011">
    <property type="entry name" value="2,3-DIKETO-L-GULONATE TRAP TRANSPORTER SMALL PERMEASE PROTEIN YIAM"/>
    <property type="match status" value="1"/>
</dbReference>
<feature type="transmembrane region" description="Helical" evidence="9">
    <location>
        <begin position="7"/>
        <end position="23"/>
    </location>
</feature>
<evidence type="ECO:0000256" key="2">
    <source>
        <dbReference type="ARBA" id="ARBA00022448"/>
    </source>
</evidence>
<proteinExistence type="inferred from homology"/>